<gene>
    <name evidence="1" type="ORF">JHC10_05295</name>
    <name evidence="2" type="ORF">JHC11_13045</name>
</gene>
<evidence type="ECO:0000313" key="3">
    <source>
        <dbReference type="Proteomes" id="UP000621390"/>
    </source>
</evidence>
<dbReference type="RefSeq" id="WP_199494076.1">
    <property type="nucleotide sequence ID" value="NZ_JAEMOP010000009.1"/>
</dbReference>
<dbReference type="Proteomes" id="UP000621390">
    <property type="component" value="Unassembled WGS sequence"/>
</dbReference>
<name>A0A8I1GEE0_9GAMM</name>
<dbReference type="EMBL" id="JAEMOP010000009">
    <property type="protein sequence ID" value="MBJ7316916.1"/>
    <property type="molecule type" value="Genomic_DNA"/>
</dbReference>
<dbReference type="Proteomes" id="UP000655994">
    <property type="component" value="Unassembled WGS sequence"/>
</dbReference>
<dbReference type="AlphaFoldDB" id="A0A8I1GEE0"/>
<keyword evidence="4" id="KW-1185">Reference proteome</keyword>
<reference evidence="2 4" key="1">
    <citation type="submission" date="2020-09" db="EMBL/GenBank/DDBJ databases">
        <title>Draft Genomes of Bacterial Isolates from North Pond Shallow Sediments.</title>
        <authorList>
            <person name="Kiel Reese B."/>
            <person name="Mullis M."/>
            <person name="Weisend R.E."/>
        </authorList>
    </citation>
    <scope>NUCLEOTIDE SEQUENCE</scope>
    <source>
        <strain evidence="2">KJE-2</strain>
        <strain evidence="1 4">KJE-3</strain>
    </source>
</reference>
<sequence length="54" mass="6192">MTPEQEIKLLKNTVKAQAKMIIAYRIGKNRLPESVFSDIQKARAKYGDDLTKIK</sequence>
<protein>
    <submittedName>
        <fullName evidence="2">Uncharacterized protein</fullName>
    </submittedName>
</protein>
<evidence type="ECO:0000313" key="2">
    <source>
        <dbReference type="EMBL" id="MBJ7316916.1"/>
    </source>
</evidence>
<evidence type="ECO:0000313" key="4">
    <source>
        <dbReference type="Proteomes" id="UP000655994"/>
    </source>
</evidence>
<comment type="caution">
    <text evidence="2">The sequence shown here is derived from an EMBL/GenBank/DDBJ whole genome shotgun (WGS) entry which is preliminary data.</text>
</comment>
<accession>A0A8I1GEE0</accession>
<dbReference type="EMBL" id="JAEMOS010000014">
    <property type="protein sequence ID" value="MBJ7266359.1"/>
    <property type="molecule type" value="Genomic_DNA"/>
</dbReference>
<evidence type="ECO:0000313" key="1">
    <source>
        <dbReference type="EMBL" id="MBJ7266359.1"/>
    </source>
</evidence>
<organism evidence="2 3">
    <name type="scientific">Idiomarina abyssalis</name>
    <dbReference type="NCBI Taxonomy" id="86102"/>
    <lineage>
        <taxon>Bacteria</taxon>
        <taxon>Pseudomonadati</taxon>
        <taxon>Pseudomonadota</taxon>
        <taxon>Gammaproteobacteria</taxon>
        <taxon>Alteromonadales</taxon>
        <taxon>Idiomarinaceae</taxon>
        <taxon>Idiomarina</taxon>
    </lineage>
</organism>
<proteinExistence type="predicted"/>